<reference evidence="1" key="1">
    <citation type="submission" date="2021-01" db="EMBL/GenBank/DDBJ databases">
        <authorList>
            <consortium name="Genoscope - CEA"/>
            <person name="William W."/>
        </authorList>
    </citation>
    <scope>NUCLEOTIDE SEQUENCE</scope>
</reference>
<accession>A0A8S1SR72</accession>
<proteinExistence type="predicted"/>
<keyword evidence="2" id="KW-1185">Reference proteome</keyword>
<dbReference type="OMA" id="NFYPTPS"/>
<comment type="caution">
    <text evidence="1">The sequence shown here is derived from an EMBL/GenBank/DDBJ whole genome shotgun (WGS) entry which is preliminary data.</text>
</comment>
<evidence type="ECO:0000313" key="1">
    <source>
        <dbReference type="EMBL" id="CAD8142368.1"/>
    </source>
</evidence>
<dbReference type="EMBL" id="CAJJDP010000012">
    <property type="protein sequence ID" value="CAD8142368.1"/>
    <property type="molecule type" value="Genomic_DNA"/>
</dbReference>
<sequence length="300" mass="34761">MSQVQQFCQQLSNVDLKDPKAKELLMEKIKQYDENFAQSNFYPTPSQLSQNYKRDASKIQLPSNGSELEKQLKTQFIADGSIFGEYQSILRQARVPAYVTPPPPPPKPEEQAAQIFLRLPYNYLDQNANTKHESNIIQKPQNQPLSQMSHLLSTIQNQNQQNQLQQQQIQNPAAIQASVLNNQQQMDLQMQMNQTPHGLDNDFITNIKKTVNVLGGIEDTVQIMKQSLQDYELQHSIEKKIEKQPIFKNSTLMNPQKPNPQQITQQQYHPFERYMATEPLLVVQKSQKLREQKLQQNIHK</sequence>
<evidence type="ECO:0000313" key="2">
    <source>
        <dbReference type="Proteomes" id="UP000683925"/>
    </source>
</evidence>
<protein>
    <submittedName>
        <fullName evidence="1">Uncharacterized protein</fullName>
    </submittedName>
</protein>
<organism evidence="1 2">
    <name type="scientific">Paramecium octaurelia</name>
    <dbReference type="NCBI Taxonomy" id="43137"/>
    <lineage>
        <taxon>Eukaryota</taxon>
        <taxon>Sar</taxon>
        <taxon>Alveolata</taxon>
        <taxon>Ciliophora</taxon>
        <taxon>Intramacronucleata</taxon>
        <taxon>Oligohymenophorea</taxon>
        <taxon>Peniculida</taxon>
        <taxon>Parameciidae</taxon>
        <taxon>Paramecium</taxon>
    </lineage>
</organism>
<gene>
    <name evidence="1" type="ORF">POCTA_138.1.T0130444</name>
</gene>
<dbReference type="OrthoDB" id="306701at2759"/>
<dbReference type="AlphaFoldDB" id="A0A8S1SR72"/>
<name>A0A8S1SR72_PAROT</name>
<dbReference type="Proteomes" id="UP000683925">
    <property type="component" value="Unassembled WGS sequence"/>
</dbReference>